<accession>A0ABZ3FQY5</accession>
<evidence type="ECO:0000313" key="4">
    <source>
        <dbReference type="Proteomes" id="UP001442841"/>
    </source>
</evidence>
<feature type="domain" description="Fumarylacetoacetase-like C-terminal" evidence="2">
    <location>
        <begin position="81"/>
        <end position="261"/>
    </location>
</feature>
<dbReference type="PANTHER" id="PTHR30143">
    <property type="entry name" value="ACID HYDRATASE"/>
    <property type="match status" value="1"/>
</dbReference>
<evidence type="ECO:0000259" key="2">
    <source>
        <dbReference type="Pfam" id="PF01557"/>
    </source>
</evidence>
<gene>
    <name evidence="3" type="ORF">AADG42_07590</name>
</gene>
<dbReference type="PANTHER" id="PTHR30143:SF0">
    <property type="entry name" value="2-KETO-4-PENTENOATE HYDRATASE"/>
    <property type="match status" value="1"/>
</dbReference>
<dbReference type="Pfam" id="PF01557">
    <property type="entry name" value="FAA_hydrolase"/>
    <property type="match status" value="1"/>
</dbReference>
<keyword evidence="1" id="KW-0456">Lyase</keyword>
<dbReference type="Proteomes" id="UP001442841">
    <property type="component" value="Chromosome"/>
</dbReference>
<dbReference type="InterPro" id="IPR050772">
    <property type="entry name" value="Hydratase-Decarb/MhpD_sf"/>
</dbReference>
<keyword evidence="4" id="KW-1185">Reference proteome</keyword>
<dbReference type="Gene3D" id="3.90.850.10">
    <property type="entry name" value="Fumarylacetoacetase-like, C-terminal domain"/>
    <property type="match status" value="1"/>
</dbReference>
<evidence type="ECO:0000313" key="3">
    <source>
        <dbReference type="EMBL" id="XAN07159.1"/>
    </source>
</evidence>
<name>A0ABZ3FQY5_9ACTN</name>
<keyword evidence="3" id="KW-0378">Hydrolase</keyword>
<dbReference type="InterPro" id="IPR036663">
    <property type="entry name" value="Fumarylacetoacetase_C_sf"/>
</dbReference>
<proteinExistence type="predicted"/>
<organism evidence="3 4">
    <name type="scientific">Ammonicoccus fulvus</name>
    <dbReference type="NCBI Taxonomy" id="3138240"/>
    <lineage>
        <taxon>Bacteria</taxon>
        <taxon>Bacillati</taxon>
        <taxon>Actinomycetota</taxon>
        <taxon>Actinomycetes</taxon>
        <taxon>Propionibacteriales</taxon>
        <taxon>Propionibacteriaceae</taxon>
        <taxon>Ammonicoccus</taxon>
    </lineage>
</organism>
<dbReference type="GO" id="GO:0016787">
    <property type="term" value="F:hydrolase activity"/>
    <property type="evidence" value="ECO:0007669"/>
    <property type="project" value="UniProtKB-KW"/>
</dbReference>
<dbReference type="InterPro" id="IPR011234">
    <property type="entry name" value="Fumarylacetoacetase-like_C"/>
</dbReference>
<dbReference type="EMBL" id="CP154795">
    <property type="protein sequence ID" value="XAN07159.1"/>
    <property type="molecule type" value="Genomic_DNA"/>
</dbReference>
<reference evidence="3 4" key="1">
    <citation type="submission" date="2024-04" db="EMBL/GenBank/DDBJ databases">
        <title>Isolation of an actinomycete strain from pig manure.</title>
        <authorList>
            <person name="Gong T."/>
            <person name="Yu Z."/>
            <person name="An M."/>
            <person name="Wei C."/>
            <person name="Yang W."/>
            <person name="Liu L."/>
        </authorList>
    </citation>
    <scope>NUCLEOTIDE SEQUENCE [LARGE SCALE GENOMIC DNA]</scope>
    <source>
        <strain evidence="3 4">ZF39</strain>
    </source>
</reference>
<protein>
    <submittedName>
        <fullName evidence="3">Fumarylacetoacetate hydrolase family protein</fullName>
    </submittedName>
</protein>
<evidence type="ECO:0000256" key="1">
    <source>
        <dbReference type="ARBA" id="ARBA00023239"/>
    </source>
</evidence>
<dbReference type="SUPFAM" id="SSF56529">
    <property type="entry name" value="FAH"/>
    <property type="match status" value="1"/>
</dbReference>
<sequence>MTDRSAQHQELADALLKAYETKEAIPPLRDQMDNMTVDDSYAIQQIQEKALLARGEKVIGRKIGLTSLAMQKVLGVDSPDFGFMTDDARFIGNDDAHFNSKDFLQPRIEPELAFYLKKDLAGPGVTLEDAIDAIDTVHLAIEIVDSRIADWNIHLVDTVADNASYGAIAWSKEPIAMDNLKEDLLNITCKLTVNDEVVGEGTGADVMGHPAAPLQWLANTLGEQGVALEKGQVVLPGSFCAMIAVDAGTSVSADYGKYGTFTIHFD</sequence>
<dbReference type="RefSeq" id="WP_425308610.1">
    <property type="nucleotide sequence ID" value="NZ_CP154795.1"/>
</dbReference>